<dbReference type="InParanoid" id="F8QH80"/>
<accession>F8QH80</accession>
<feature type="non-terminal residue" evidence="2">
    <location>
        <position position="101"/>
    </location>
</feature>
<keyword evidence="3" id="KW-1185">Reference proteome</keyword>
<feature type="compositionally biased region" description="Acidic residues" evidence="1">
    <location>
        <begin position="1"/>
        <end position="10"/>
    </location>
</feature>
<dbReference type="EMBL" id="GL945507">
    <property type="protein sequence ID" value="EGN92329.1"/>
    <property type="molecule type" value="Genomic_DNA"/>
</dbReference>
<proteinExistence type="predicted"/>
<gene>
    <name evidence="2" type="ORF">SERLA73DRAFT_147376</name>
</gene>
<protein>
    <submittedName>
        <fullName evidence="2">Uncharacterized protein</fullName>
    </submittedName>
</protein>
<evidence type="ECO:0000313" key="2">
    <source>
        <dbReference type="EMBL" id="EGN92329.1"/>
    </source>
</evidence>
<feature type="region of interest" description="Disordered" evidence="1">
    <location>
        <begin position="1"/>
        <end position="45"/>
    </location>
</feature>
<evidence type="ECO:0000256" key="1">
    <source>
        <dbReference type="SAM" id="MobiDB-lite"/>
    </source>
</evidence>
<name>F8QH80_SERL3</name>
<dbReference type="HOGENOM" id="CLU_2298486_0_0_1"/>
<dbReference type="AlphaFoldDB" id="F8QH80"/>
<dbReference type="Proteomes" id="UP000008063">
    <property type="component" value="Unassembled WGS sequence"/>
</dbReference>
<organism evidence="3">
    <name type="scientific">Serpula lacrymans var. lacrymans (strain S7.3)</name>
    <name type="common">Dry rot fungus</name>
    <dbReference type="NCBI Taxonomy" id="936435"/>
    <lineage>
        <taxon>Eukaryota</taxon>
        <taxon>Fungi</taxon>
        <taxon>Dikarya</taxon>
        <taxon>Basidiomycota</taxon>
        <taxon>Agaricomycotina</taxon>
        <taxon>Agaricomycetes</taxon>
        <taxon>Agaricomycetidae</taxon>
        <taxon>Boletales</taxon>
        <taxon>Coniophorineae</taxon>
        <taxon>Serpulaceae</taxon>
        <taxon>Serpula</taxon>
    </lineage>
</organism>
<reference evidence="3" key="1">
    <citation type="journal article" date="2011" name="Science">
        <title>The plant cell wall-decomposing machinery underlies the functional diversity of forest fungi.</title>
        <authorList>
            <person name="Eastwood D.C."/>
            <person name="Floudas D."/>
            <person name="Binder M."/>
            <person name="Majcherczyk A."/>
            <person name="Schneider P."/>
            <person name="Aerts A."/>
            <person name="Asiegbu F.O."/>
            <person name="Baker S.E."/>
            <person name="Barry K."/>
            <person name="Bendiksby M."/>
            <person name="Blumentritt M."/>
            <person name="Coutinho P.M."/>
            <person name="Cullen D."/>
            <person name="de Vries R.P."/>
            <person name="Gathman A."/>
            <person name="Goodell B."/>
            <person name="Henrissat B."/>
            <person name="Ihrmark K."/>
            <person name="Kauserud H."/>
            <person name="Kohler A."/>
            <person name="LaButti K."/>
            <person name="Lapidus A."/>
            <person name="Lavin J.L."/>
            <person name="Lee Y.-H."/>
            <person name="Lindquist E."/>
            <person name="Lilly W."/>
            <person name="Lucas S."/>
            <person name="Morin E."/>
            <person name="Murat C."/>
            <person name="Oguiza J.A."/>
            <person name="Park J."/>
            <person name="Pisabarro A.G."/>
            <person name="Riley R."/>
            <person name="Rosling A."/>
            <person name="Salamov A."/>
            <person name="Schmidt O."/>
            <person name="Schmutz J."/>
            <person name="Skrede I."/>
            <person name="Stenlid J."/>
            <person name="Wiebenga A."/>
            <person name="Xie X."/>
            <person name="Kuees U."/>
            <person name="Hibbett D.S."/>
            <person name="Hoffmeister D."/>
            <person name="Hoegberg N."/>
            <person name="Martin F."/>
            <person name="Grigoriev I.V."/>
            <person name="Watkinson S.C."/>
        </authorList>
    </citation>
    <scope>NUCLEOTIDE SEQUENCE [LARGE SCALE GENOMIC DNA]</scope>
    <source>
        <strain evidence="3">strain S7.3</strain>
    </source>
</reference>
<evidence type="ECO:0000313" key="3">
    <source>
        <dbReference type="Proteomes" id="UP000008063"/>
    </source>
</evidence>
<sequence length="101" mass="10828">MISEINEPDEPGCKGPAWKKTKHSESSYGQSQSKPQDLKSEPSATGTSLSLYDIFVPARVDGSVESLNRGIIDNEGHGKQYGNSISGGFLVSVNSYPHGLM</sequence>
<feature type="compositionally biased region" description="Polar residues" evidence="1">
    <location>
        <begin position="26"/>
        <end position="35"/>
    </location>
</feature>